<dbReference type="EMBL" id="WBMR01000314">
    <property type="protein sequence ID" value="KAB2360162.1"/>
    <property type="molecule type" value="Genomic_DNA"/>
</dbReference>
<feature type="compositionally biased region" description="Gly residues" evidence="1">
    <location>
        <begin position="1"/>
        <end position="16"/>
    </location>
</feature>
<comment type="caution">
    <text evidence="2">The sequence shown here is derived from an EMBL/GenBank/DDBJ whole genome shotgun (WGS) entry which is preliminary data.</text>
</comment>
<feature type="region of interest" description="Disordered" evidence="1">
    <location>
        <begin position="1"/>
        <end position="37"/>
    </location>
</feature>
<accession>A0A6L3VF20</accession>
<gene>
    <name evidence="2" type="ORF">F9B16_46680</name>
</gene>
<dbReference type="InterPro" id="IPR032722">
    <property type="entry name" value="Deaminase_XOO_2897"/>
</dbReference>
<dbReference type="Proteomes" id="UP000483004">
    <property type="component" value="Unassembled WGS sequence"/>
</dbReference>
<proteinExistence type="predicted"/>
<organism evidence="2 3">
    <name type="scientific">Actinomadura montaniterrae</name>
    <dbReference type="NCBI Taxonomy" id="1803903"/>
    <lineage>
        <taxon>Bacteria</taxon>
        <taxon>Bacillati</taxon>
        <taxon>Actinomycetota</taxon>
        <taxon>Actinomycetes</taxon>
        <taxon>Streptosporangiales</taxon>
        <taxon>Thermomonosporaceae</taxon>
        <taxon>Actinomadura</taxon>
    </lineage>
</organism>
<evidence type="ECO:0000313" key="3">
    <source>
        <dbReference type="Proteomes" id="UP000483004"/>
    </source>
</evidence>
<name>A0A6L3VF20_9ACTN</name>
<dbReference type="Pfam" id="PF14435">
    <property type="entry name" value="SUKH-4"/>
    <property type="match status" value="1"/>
</dbReference>
<keyword evidence="3" id="KW-1185">Reference proteome</keyword>
<dbReference type="AlphaFoldDB" id="A0A6L3VF20"/>
<evidence type="ECO:0008006" key="4">
    <source>
        <dbReference type="Google" id="ProtNLM"/>
    </source>
</evidence>
<dbReference type="OrthoDB" id="4086734at2"/>
<evidence type="ECO:0000256" key="1">
    <source>
        <dbReference type="SAM" id="MobiDB-lite"/>
    </source>
</evidence>
<feature type="compositionally biased region" description="Low complexity" evidence="1">
    <location>
        <begin position="17"/>
        <end position="33"/>
    </location>
</feature>
<dbReference type="InterPro" id="IPR025851">
    <property type="entry name" value="SUKH-4"/>
</dbReference>
<dbReference type="RefSeq" id="WP_151546710.1">
    <property type="nucleotide sequence ID" value="NZ_WBMR01000314.1"/>
</dbReference>
<protein>
    <recommendedName>
        <fullName evidence="4">SUKH-4 family immunity protein</fullName>
    </recommendedName>
</protein>
<reference evidence="2 3" key="1">
    <citation type="submission" date="2019-09" db="EMBL/GenBank/DDBJ databases">
        <title>Actinomadura physcomitrii sp. nov., a novel actinomycete isolated from moss [Physcomitrium sphaericum (Ludw) Fuernr].</title>
        <authorList>
            <person name="Liu C."/>
            <person name="Zhuang X."/>
        </authorList>
    </citation>
    <scope>NUCLEOTIDE SEQUENCE [LARGE SCALE GENOMIC DNA]</scope>
    <source>
        <strain evidence="2 3">CYP1-1B</strain>
    </source>
</reference>
<dbReference type="Pfam" id="PF14440">
    <property type="entry name" value="XOO_2897-deam"/>
    <property type="match status" value="1"/>
</dbReference>
<sequence>MYDGSHGQGAPGGQGAAAGPAAEGRGRPAVGAGNTLTVTYRPPGGEETYLAKVSGPGLPSPFWQVWEELQRLGVPPESVSAAYSEIEPCRLPGCYCDLQLRDFAFPQADVSCGRPYGETRRERDAAVAANAEQAAMMAQLMGQPVPPAASPVPVPAVPEAPPLDDAQLGRVLASAFGPDGVRRYQRDELGRARVPARQAASLAEAGLPARVPHIFQAWAARPIAEQLRTRRSPLSGQALANLDLFASIGGDGHCFLCVVIDGPPHIVGRVWAVDPITGATRFVNTGPAELARSLTLLARGRQRMRGLDPYAAGAMVERIQEQLAAVDPPAFHGEDRWWSLVVEQMWNGLL</sequence>
<evidence type="ECO:0000313" key="2">
    <source>
        <dbReference type="EMBL" id="KAB2360162.1"/>
    </source>
</evidence>